<evidence type="ECO:0000313" key="3">
    <source>
        <dbReference type="Proteomes" id="UP000504638"/>
    </source>
</evidence>
<dbReference type="AlphaFoldDB" id="A0A6G1GAI8"/>
<keyword evidence="3" id="KW-1185">Reference proteome</keyword>
<dbReference type="Proteomes" id="UP000504638">
    <property type="component" value="Unplaced"/>
</dbReference>
<name>A0A6G1GAI8_9PEZI</name>
<sequence>MIHTTQIFESWEFVSNGVFKLEAFPRPSVVNHKCQASMERLLGSGTACRLGRPRRPTTLGCWITKLQLARTPKNPNRHNSVQKYIGDRWYRSDSIGGSRRAFRGLKLESRVDKAGKGRENSNVNDQPKRGEKLESLTAKGECRMAYSVLRSVTNVNVAPNARIRESTGCNALSGSVAGFCLSQVLSCFARLDHRMTELVPSCSLIHRMTQAFFHASCRRYVSRLKPLEAHVHPAPFVEVPGRFVRCRTLHMGQE</sequence>
<dbReference type="GeneID" id="54415226"/>
<organism evidence="2">
    <name type="scientific">Eremomyces bilateralis CBS 781.70</name>
    <dbReference type="NCBI Taxonomy" id="1392243"/>
    <lineage>
        <taxon>Eukaryota</taxon>
        <taxon>Fungi</taxon>
        <taxon>Dikarya</taxon>
        <taxon>Ascomycota</taxon>
        <taxon>Pezizomycotina</taxon>
        <taxon>Dothideomycetes</taxon>
        <taxon>Dothideomycetes incertae sedis</taxon>
        <taxon>Eremomycetales</taxon>
        <taxon>Eremomycetaceae</taxon>
        <taxon>Eremomyces</taxon>
    </lineage>
</organism>
<accession>A0A6G1GAI8</accession>
<reference evidence="4" key="2">
    <citation type="submission" date="2020-04" db="EMBL/GenBank/DDBJ databases">
        <authorList>
            <consortium name="NCBI Genome Project"/>
        </authorList>
    </citation>
    <scope>NUCLEOTIDE SEQUENCE</scope>
    <source>
        <strain evidence="4">CBS 781.70</strain>
    </source>
</reference>
<evidence type="ECO:0000313" key="2">
    <source>
        <dbReference type="EMBL" id="KAF1815098.1"/>
    </source>
</evidence>
<protein>
    <submittedName>
        <fullName evidence="2 4">Uncharacterized protein</fullName>
    </submittedName>
</protein>
<feature type="region of interest" description="Disordered" evidence="1">
    <location>
        <begin position="113"/>
        <end position="133"/>
    </location>
</feature>
<gene>
    <name evidence="2 4" type="ORF">P152DRAFT_245823</name>
</gene>
<evidence type="ECO:0000313" key="4">
    <source>
        <dbReference type="RefSeq" id="XP_033536729.1"/>
    </source>
</evidence>
<proteinExistence type="predicted"/>
<reference evidence="2 4" key="1">
    <citation type="submission" date="2020-01" db="EMBL/GenBank/DDBJ databases">
        <authorList>
            <consortium name="DOE Joint Genome Institute"/>
            <person name="Haridas S."/>
            <person name="Albert R."/>
            <person name="Binder M."/>
            <person name="Bloem J."/>
            <person name="Labutti K."/>
            <person name="Salamov A."/>
            <person name="Andreopoulos B."/>
            <person name="Baker S.E."/>
            <person name="Barry K."/>
            <person name="Bills G."/>
            <person name="Bluhm B.H."/>
            <person name="Cannon C."/>
            <person name="Castanera R."/>
            <person name="Culley D.E."/>
            <person name="Daum C."/>
            <person name="Ezra D."/>
            <person name="Gonzalez J.B."/>
            <person name="Henrissat B."/>
            <person name="Kuo A."/>
            <person name="Liang C."/>
            <person name="Lipzen A."/>
            <person name="Lutzoni F."/>
            <person name="Magnuson J."/>
            <person name="Mondo S."/>
            <person name="Nolan M."/>
            <person name="Ohm R."/>
            <person name="Pangilinan J."/>
            <person name="Park H.-J."/>
            <person name="Ramirez L."/>
            <person name="Alfaro M."/>
            <person name="Sun H."/>
            <person name="Tritt A."/>
            <person name="Yoshinaga Y."/>
            <person name="Zwiers L.-H."/>
            <person name="Turgeon B.G."/>
            <person name="Goodwin S.B."/>
            <person name="Spatafora J.W."/>
            <person name="Crous P.W."/>
            <person name="Grigoriev I.V."/>
        </authorList>
    </citation>
    <scope>NUCLEOTIDE SEQUENCE</scope>
    <source>
        <strain evidence="2 4">CBS 781.70</strain>
    </source>
</reference>
<dbReference type="EMBL" id="ML975152">
    <property type="protein sequence ID" value="KAF1815098.1"/>
    <property type="molecule type" value="Genomic_DNA"/>
</dbReference>
<reference evidence="4" key="3">
    <citation type="submission" date="2025-04" db="UniProtKB">
        <authorList>
            <consortium name="RefSeq"/>
        </authorList>
    </citation>
    <scope>IDENTIFICATION</scope>
    <source>
        <strain evidence="4">CBS 781.70</strain>
    </source>
</reference>
<evidence type="ECO:0000256" key="1">
    <source>
        <dbReference type="SAM" id="MobiDB-lite"/>
    </source>
</evidence>
<dbReference type="RefSeq" id="XP_033536729.1">
    <property type="nucleotide sequence ID" value="XM_033674656.1"/>
</dbReference>